<feature type="compositionally biased region" description="Gly residues" evidence="8">
    <location>
        <begin position="219"/>
        <end position="230"/>
    </location>
</feature>
<evidence type="ECO:0000256" key="6">
    <source>
        <dbReference type="ARBA" id="ARBA00023136"/>
    </source>
</evidence>
<evidence type="ECO:0000313" key="10">
    <source>
        <dbReference type="Proteomes" id="UP000001307"/>
    </source>
</evidence>
<dbReference type="PANTHER" id="PTHR11009">
    <property type="entry name" value="DER1-LIKE PROTEIN, DERLIN"/>
    <property type="match status" value="1"/>
</dbReference>
<dbReference type="InterPro" id="IPR007599">
    <property type="entry name" value="DER1"/>
</dbReference>
<reference evidence="9" key="1">
    <citation type="journal article" date="2010" name="Science">
        <title>Plasticity of animal genome architecture unmasked by rapid evolution of a pelagic tunicate.</title>
        <authorList>
            <person name="Denoeud F."/>
            <person name="Henriet S."/>
            <person name="Mungpakdee S."/>
            <person name="Aury J.M."/>
            <person name="Da Silva C."/>
            <person name="Brinkmann H."/>
            <person name="Mikhaleva J."/>
            <person name="Olsen L.C."/>
            <person name="Jubin C."/>
            <person name="Canestro C."/>
            <person name="Bouquet J.M."/>
            <person name="Danks G."/>
            <person name="Poulain J."/>
            <person name="Campsteijn C."/>
            <person name="Adamski M."/>
            <person name="Cross I."/>
            <person name="Yadetie F."/>
            <person name="Muffato M."/>
            <person name="Louis A."/>
            <person name="Butcher S."/>
            <person name="Tsagkogeorga G."/>
            <person name="Konrad A."/>
            <person name="Singh S."/>
            <person name="Jensen M.F."/>
            <person name="Cong E.H."/>
            <person name="Eikeseth-Otteraa H."/>
            <person name="Noel B."/>
            <person name="Anthouard V."/>
            <person name="Porcel B.M."/>
            <person name="Kachouri-Lafond R."/>
            <person name="Nishino A."/>
            <person name="Ugolini M."/>
            <person name="Chourrout P."/>
            <person name="Nishida H."/>
            <person name="Aasland R."/>
            <person name="Huzurbazar S."/>
            <person name="Westhof E."/>
            <person name="Delsuc F."/>
            <person name="Lehrach H."/>
            <person name="Reinhardt R."/>
            <person name="Weissenbach J."/>
            <person name="Roy S.W."/>
            <person name="Artiguenave F."/>
            <person name="Postlethwait J.H."/>
            <person name="Manak J.R."/>
            <person name="Thompson E.M."/>
            <person name="Jaillon O."/>
            <person name="Du Pasquier L."/>
            <person name="Boudinot P."/>
            <person name="Liberles D.A."/>
            <person name="Volff J.N."/>
            <person name="Philippe H."/>
            <person name="Lenhard B."/>
            <person name="Roest Crollius H."/>
            <person name="Wincker P."/>
            <person name="Chourrout D."/>
        </authorList>
    </citation>
    <scope>NUCLEOTIDE SEQUENCE [LARGE SCALE GENOMIC DNA]</scope>
</reference>
<feature type="transmembrane region" description="Helical" evidence="7">
    <location>
        <begin position="55"/>
        <end position="73"/>
    </location>
</feature>
<evidence type="ECO:0000256" key="7">
    <source>
        <dbReference type="RuleBase" id="RU363059"/>
    </source>
</evidence>
<comment type="function">
    <text evidence="7">May be involved in the degradation of misfolded endoplasmic reticulum (ER) luminal proteins.</text>
</comment>
<evidence type="ECO:0000256" key="8">
    <source>
        <dbReference type="SAM" id="MobiDB-lite"/>
    </source>
</evidence>
<feature type="transmembrane region" description="Helical" evidence="7">
    <location>
        <begin position="147"/>
        <end position="171"/>
    </location>
</feature>
<dbReference type="AlphaFoldDB" id="E4WYV8"/>
<accession>E4WYV8</accession>
<dbReference type="FunCoup" id="E4WYV8">
    <property type="interactions" value="548"/>
</dbReference>
<organism evidence="9">
    <name type="scientific">Oikopleura dioica</name>
    <name type="common">Tunicate</name>
    <dbReference type="NCBI Taxonomy" id="34765"/>
    <lineage>
        <taxon>Eukaryota</taxon>
        <taxon>Metazoa</taxon>
        <taxon>Chordata</taxon>
        <taxon>Tunicata</taxon>
        <taxon>Appendicularia</taxon>
        <taxon>Copelata</taxon>
        <taxon>Oikopleuridae</taxon>
        <taxon>Oikopleura</taxon>
    </lineage>
</organism>
<dbReference type="SUPFAM" id="SSF144091">
    <property type="entry name" value="Rhomboid-like"/>
    <property type="match status" value="1"/>
</dbReference>
<keyword evidence="5 7" id="KW-1133">Transmembrane helix</keyword>
<dbReference type="InterPro" id="IPR035952">
    <property type="entry name" value="Rhomboid-like_sf"/>
</dbReference>
<keyword evidence="6 7" id="KW-0472">Membrane</keyword>
<dbReference type="EMBL" id="FN653019">
    <property type="protein sequence ID" value="CBY22874.1"/>
    <property type="molecule type" value="Genomic_DNA"/>
</dbReference>
<name>E4WYV8_OIKDI</name>
<dbReference type="InParanoid" id="E4WYV8"/>
<gene>
    <name evidence="9" type="ORF">GSOID_T00013651001</name>
</gene>
<protein>
    <recommendedName>
        <fullName evidence="7">Derlin</fullName>
    </recommendedName>
</protein>
<feature type="transmembrane region" description="Helical" evidence="7">
    <location>
        <begin position="94"/>
        <end position="127"/>
    </location>
</feature>
<keyword evidence="3 7" id="KW-0812">Transmembrane</keyword>
<dbReference type="GO" id="GO:0036503">
    <property type="term" value="P:ERAD pathway"/>
    <property type="evidence" value="ECO:0007669"/>
    <property type="project" value="UniProtKB-ARBA"/>
</dbReference>
<evidence type="ECO:0000256" key="2">
    <source>
        <dbReference type="ARBA" id="ARBA00008917"/>
    </source>
</evidence>
<feature type="transmembrane region" description="Helical" evidence="7">
    <location>
        <begin position="12"/>
        <end position="35"/>
    </location>
</feature>
<evidence type="ECO:0000313" key="9">
    <source>
        <dbReference type="EMBL" id="CBY22874.1"/>
    </source>
</evidence>
<proteinExistence type="inferred from homology"/>
<comment type="similarity">
    <text evidence="2 7">Belongs to the derlin family.</text>
</comment>
<keyword evidence="4 7" id="KW-0256">Endoplasmic reticulum</keyword>
<dbReference type="Proteomes" id="UP000001307">
    <property type="component" value="Unassembled WGS sequence"/>
</dbReference>
<comment type="subcellular location">
    <subcellularLocation>
        <location evidence="1 7">Endoplasmic reticulum membrane</location>
        <topology evidence="1 7">Multi-pass membrane protein</topology>
    </subcellularLocation>
</comment>
<evidence type="ECO:0000256" key="1">
    <source>
        <dbReference type="ARBA" id="ARBA00004477"/>
    </source>
</evidence>
<evidence type="ECO:0000256" key="3">
    <source>
        <dbReference type="ARBA" id="ARBA00022692"/>
    </source>
</evidence>
<dbReference type="Pfam" id="PF04511">
    <property type="entry name" value="DER1"/>
    <property type="match status" value="1"/>
</dbReference>
<feature type="region of interest" description="Disordered" evidence="8">
    <location>
        <begin position="208"/>
        <end position="230"/>
    </location>
</feature>
<sequence>MDILMEIPPITRAYVVACLGVNGAVQLGFLSPYHLYFNNKLIWEQKEVWRLATNFLYFGPMGLNFLFHFLFLYRYSRNLEEGSFRGRTADFVFFFLFGMGILTVAAFFVNIIFLGNALNLMFAYLWARRNPYIRMTFFGVINFQAPYLPYVLTGFSLALGSPVLVDVLGIVCGHLYYYLEDVFPNVEGGFKILHTPQFLKRLVDPAPLTEETRPNEQGEGPGGFDWGDEE</sequence>
<evidence type="ECO:0000256" key="5">
    <source>
        <dbReference type="ARBA" id="ARBA00022989"/>
    </source>
</evidence>
<keyword evidence="10" id="KW-1185">Reference proteome</keyword>
<dbReference type="OrthoDB" id="1716531at2759"/>
<dbReference type="FunFam" id="1.20.1540.10:FF:000016">
    <property type="entry name" value="Derlin"/>
    <property type="match status" value="1"/>
</dbReference>
<evidence type="ECO:0000256" key="4">
    <source>
        <dbReference type="ARBA" id="ARBA00022824"/>
    </source>
</evidence>
<dbReference type="GO" id="GO:0005789">
    <property type="term" value="C:endoplasmic reticulum membrane"/>
    <property type="evidence" value="ECO:0007669"/>
    <property type="project" value="UniProtKB-SubCell"/>
</dbReference>